<evidence type="ECO:0000313" key="5">
    <source>
        <dbReference type="EMBL" id="CAA9479909.1"/>
    </source>
</evidence>
<keyword evidence="2" id="KW-0238">DNA-binding</keyword>
<dbReference type="GO" id="GO:0045892">
    <property type="term" value="P:negative regulation of DNA-templated transcription"/>
    <property type="evidence" value="ECO:0007669"/>
    <property type="project" value="TreeGrafter"/>
</dbReference>
<dbReference type="GO" id="GO:0003677">
    <property type="term" value="F:DNA binding"/>
    <property type="evidence" value="ECO:0007669"/>
    <property type="project" value="UniProtKB-KW"/>
</dbReference>
<gene>
    <name evidence="5" type="ORF">AVDCRST_MAG85-604</name>
</gene>
<reference evidence="5" key="1">
    <citation type="submission" date="2020-02" db="EMBL/GenBank/DDBJ databases">
        <authorList>
            <person name="Meier V. D."/>
        </authorList>
    </citation>
    <scope>NUCLEOTIDE SEQUENCE</scope>
    <source>
        <strain evidence="5">AVDCRST_MAG85</strain>
    </source>
</reference>
<dbReference type="Pfam" id="PF00392">
    <property type="entry name" value="GntR"/>
    <property type="match status" value="1"/>
</dbReference>
<dbReference type="SMART" id="SM00345">
    <property type="entry name" value="HTH_GNTR"/>
    <property type="match status" value="1"/>
</dbReference>
<dbReference type="CDD" id="cd07377">
    <property type="entry name" value="WHTH_GntR"/>
    <property type="match status" value="1"/>
</dbReference>
<dbReference type="SUPFAM" id="SSF46785">
    <property type="entry name" value="Winged helix' DNA-binding domain"/>
    <property type="match status" value="1"/>
</dbReference>
<evidence type="ECO:0000256" key="3">
    <source>
        <dbReference type="ARBA" id="ARBA00023163"/>
    </source>
</evidence>
<dbReference type="PROSITE" id="PS50949">
    <property type="entry name" value="HTH_GNTR"/>
    <property type="match status" value="1"/>
</dbReference>
<keyword evidence="1" id="KW-0805">Transcription regulation</keyword>
<dbReference type="EMBL" id="CADCVT010000060">
    <property type="protein sequence ID" value="CAA9479909.1"/>
    <property type="molecule type" value="Genomic_DNA"/>
</dbReference>
<organism evidence="5">
    <name type="scientific">uncultured Solirubrobacteraceae bacterium</name>
    <dbReference type="NCBI Taxonomy" id="1162706"/>
    <lineage>
        <taxon>Bacteria</taxon>
        <taxon>Bacillati</taxon>
        <taxon>Actinomycetota</taxon>
        <taxon>Thermoleophilia</taxon>
        <taxon>Solirubrobacterales</taxon>
        <taxon>Solirubrobacteraceae</taxon>
        <taxon>environmental samples</taxon>
    </lineage>
</organism>
<evidence type="ECO:0000256" key="1">
    <source>
        <dbReference type="ARBA" id="ARBA00023015"/>
    </source>
</evidence>
<dbReference type="GO" id="GO:0003700">
    <property type="term" value="F:DNA-binding transcription factor activity"/>
    <property type="evidence" value="ECO:0007669"/>
    <property type="project" value="InterPro"/>
</dbReference>
<dbReference type="Gene3D" id="1.10.10.10">
    <property type="entry name" value="Winged helix-like DNA-binding domain superfamily/Winged helix DNA-binding domain"/>
    <property type="match status" value="1"/>
</dbReference>
<sequence>MPALNQSDTRPIRQRYQQIADHLVDDMRQGRLLPGERLPAERELAQRLGVGRASVREALGFLQLHDLVETRRGAGSYVVADVARRIAELRHDDAPVADAAPAAVIEA</sequence>
<dbReference type="InterPro" id="IPR000524">
    <property type="entry name" value="Tscrpt_reg_HTH_GntR"/>
</dbReference>
<protein>
    <recommendedName>
        <fullName evidence="4">HTH gntR-type domain-containing protein</fullName>
    </recommendedName>
</protein>
<name>A0A6J4RRL0_9ACTN</name>
<dbReference type="AlphaFoldDB" id="A0A6J4RRL0"/>
<dbReference type="InterPro" id="IPR036388">
    <property type="entry name" value="WH-like_DNA-bd_sf"/>
</dbReference>
<dbReference type="PANTHER" id="PTHR44846">
    <property type="entry name" value="MANNOSYL-D-GLYCERATE TRANSPORT/METABOLISM SYSTEM REPRESSOR MNGR-RELATED"/>
    <property type="match status" value="1"/>
</dbReference>
<feature type="domain" description="HTH gntR-type" evidence="4">
    <location>
        <begin position="13"/>
        <end position="81"/>
    </location>
</feature>
<feature type="non-terminal residue" evidence="5">
    <location>
        <position position="107"/>
    </location>
</feature>
<dbReference type="PRINTS" id="PR00035">
    <property type="entry name" value="HTHGNTR"/>
</dbReference>
<keyword evidence="3" id="KW-0804">Transcription</keyword>
<accession>A0A6J4RRL0</accession>
<dbReference type="InterPro" id="IPR036390">
    <property type="entry name" value="WH_DNA-bd_sf"/>
</dbReference>
<dbReference type="PANTHER" id="PTHR44846:SF17">
    <property type="entry name" value="GNTR-FAMILY TRANSCRIPTIONAL REGULATOR"/>
    <property type="match status" value="1"/>
</dbReference>
<evidence type="ECO:0000256" key="2">
    <source>
        <dbReference type="ARBA" id="ARBA00023125"/>
    </source>
</evidence>
<dbReference type="InterPro" id="IPR050679">
    <property type="entry name" value="Bact_HTH_transcr_reg"/>
</dbReference>
<proteinExistence type="predicted"/>
<evidence type="ECO:0000259" key="4">
    <source>
        <dbReference type="PROSITE" id="PS50949"/>
    </source>
</evidence>